<keyword evidence="1" id="KW-1133">Transmembrane helix</keyword>
<name>A0AAW0LC12_QUESU</name>
<keyword evidence="3" id="KW-1185">Reference proteome</keyword>
<sequence length="103" mass="11869">MCFDHFNVQKITPENVVAHFTDLLRTFNLPTPYSATQLHEVGKCLLDIKFNLKNRVLKITCLEPWKATLNHKYFSTPWRTASTIAGIFLLVFTLIQTLCSVIQ</sequence>
<evidence type="ECO:0000313" key="2">
    <source>
        <dbReference type="EMBL" id="KAK7848438.1"/>
    </source>
</evidence>
<gene>
    <name evidence="2" type="ORF">CFP56_004969</name>
</gene>
<dbReference type="AlphaFoldDB" id="A0AAW0LC12"/>
<dbReference type="PANTHER" id="PTHR31170">
    <property type="entry name" value="BNAC04G53230D PROTEIN"/>
    <property type="match status" value="1"/>
</dbReference>
<dbReference type="EMBL" id="PKMF04000127">
    <property type="protein sequence ID" value="KAK7848438.1"/>
    <property type="molecule type" value="Genomic_DNA"/>
</dbReference>
<protein>
    <submittedName>
        <fullName evidence="2">Uncharacterized protein</fullName>
    </submittedName>
</protein>
<keyword evidence="1" id="KW-0472">Membrane</keyword>
<evidence type="ECO:0000256" key="1">
    <source>
        <dbReference type="SAM" id="Phobius"/>
    </source>
</evidence>
<dbReference type="InterPro" id="IPR004158">
    <property type="entry name" value="DUF247_pln"/>
</dbReference>
<dbReference type="PANTHER" id="PTHR31170:SF23">
    <property type="match status" value="1"/>
</dbReference>
<keyword evidence="1" id="KW-0812">Transmembrane</keyword>
<proteinExistence type="predicted"/>
<dbReference type="Proteomes" id="UP000237347">
    <property type="component" value="Unassembled WGS sequence"/>
</dbReference>
<feature type="non-terminal residue" evidence="2">
    <location>
        <position position="103"/>
    </location>
</feature>
<evidence type="ECO:0000313" key="3">
    <source>
        <dbReference type="Proteomes" id="UP000237347"/>
    </source>
</evidence>
<comment type="caution">
    <text evidence="2">The sequence shown here is derived from an EMBL/GenBank/DDBJ whole genome shotgun (WGS) entry which is preliminary data.</text>
</comment>
<feature type="transmembrane region" description="Helical" evidence="1">
    <location>
        <begin position="81"/>
        <end position="102"/>
    </location>
</feature>
<accession>A0AAW0LC12</accession>
<organism evidence="2 3">
    <name type="scientific">Quercus suber</name>
    <name type="common">Cork oak</name>
    <dbReference type="NCBI Taxonomy" id="58331"/>
    <lineage>
        <taxon>Eukaryota</taxon>
        <taxon>Viridiplantae</taxon>
        <taxon>Streptophyta</taxon>
        <taxon>Embryophyta</taxon>
        <taxon>Tracheophyta</taxon>
        <taxon>Spermatophyta</taxon>
        <taxon>Magnoliopsida</taxon>
        <taxon>eudicotyledons</taxon>
        <taxon>Gunneridae</taxon>
        <taxon>Pentapetalae</taxon>
        <taxon>rosids</taxon>
        <taxon>fabids</taxon>
        <taxon>Fagales</taxon>
        <taxon>Fagaceae</taxon>
        <taxon>Quercus</taxon>
    </lineage>
</organism>
<reference evidence="2 3" key="1">
    <citation type="journal article" date="2018" name="Sci. Data">
        <title>The draft genome sequence of cork oak.</title>
        <authorList>
            <person name="Ramos A.M."/>
            <person name="Usie A."/>
            <person name="Barbosa P."/>
            <person name="Barros P.M."/>
            <person name="Capote T."/>
            <person name="Chaves I."/>
            <person name="Simoes F."/>
            <person name="Abreu I."/>
            <person name="Carrasquinho I."/>
            <person name="Faro C."/>
            <person name="Guimaraes J.B."/>
            <person name="Mendonca D."/>
            <person name="Nobrega F."/>
            <person name="Rodrigues L."/>
            <person name="Saibo N.J.M."/>
            <person name="Varela M.C."/>
            <person name="Egas C."/>
            <person name="Matos J."/>
            <person name="Miguel C.M."/>
            <person name="Oliveira M.M."/>
            <person name="Ricardo C.P."/>
            <person name="Goncalves S."/>
        </authorList>
    </citation>
    <scope>NUCLEOTIDE SEQUENCE [LARGE SCALE GENOMIC DNA]</scope>
    <source>
        <strain evidence="3">cv. HL8</strain>
    </source>
</reference>